<evidence type="ECO:0000259" key="2">
    <source>
        <dbReference type="Pfam" id="PF08241"/>
    </source>
</evidence>
<evidence type="ECO:0000313" key="3">
    <source>
        <dbReference type="EMBL" id="OYN80188.1"/>
    </source>
</evidence>
<dbReference type="PANTHER" id="PTHR45277">
    <property type="entry name" value="EXPRESSED PROTEIN"/>
    <property type="match status" value="1"/>
</dbReference>
<evidence type="ECO:0000313" key="4">
    <source>
        <dbReference type="Proteomes" id="UP000216063"/>
    </source>
</evidence>
<reference evidence="3 4" key="1">
    <citation type="submission" date="2017-07" db="EMBL/GenBank/DDBJ databases">
        <title>The new phylogeny of genus Mycobacterium.</title>
        <authorList>
            <person name="Tortoli E."/>
            <person name="Trovato A."/>
            <person name="Cirillo D.M."/>
        </authorList>
    </citation>
    <scope>NUCLEOTIDE SEQUENCE [LARGE SCALE GENOMIC DNA]</scope>
    <source>
        <strain evidence="3 4">ATCC 33027</strain>
    </source>
</reference>
<protein>
    <submittedName>
        <fullName evidence="3">SAM-dependent methyltransferase</fullName>
    </submittedName>
</protein>
<gene>
    <name evidence="3" type="ORF">CG716_08480</name>
</gene>
<keyword evidence="1" id="KW-0812">Transmembrane</keyword>
<dbReference type="EMBL" id="NOZR01000006">
    <property type="protein sequence ID" value="OYN80188.1"/>
    <property type="molecule type" value="Genomic_DNA"/>
</dbReference>
<dbReference type="Proteomes" id="UP000216063">
    <property type="component" value="Unassembled WGS sequence"/>
</dbReference>
<dbReference type="GO" id="GO:0032259">
    <property type="term" value="P:methylation"/>
    <property type="evidence" value="ECO:0007669"/>
    <property type="project" value="UniProtKB-KW"/>
</dbReference>
<dbReference type="InterPro" id="IPR013216">
    <property type="entry name" value="Methyltransf_11"/>
</dbReference>
<evidence type="ECO:0000256" key="1">
    <source>
        <dbReference type="SAM" id="Phobius"/>
    </source>
</evidence>
<dbReference type="PANTHER" id="PTHR45277:SF1">
    <property type="entry name" value="EXPRESSED PROTEIN"/>
    <property type="match status" value="1"/>
</dbReference>
<dbReference type="Gene3D" id="3.40.50.150">
    <property type="entry name" value="Vaccinia Virus protein VP39"/>
    <property type="match status" value="1"/>
</dbReference>
<dbReference type="GO" id="GO:0008757">
    <property type="term" value="F:S-adenosylmethionine-dependent methyltransferase activity"/>
    <property type="evidence" value="ECO:0007669"/>
    <property type="project" value="InterPro"/>
</dbReference>
<keyword evidence="1" id="KW-0472">Membrane</keyword>
<keyword evidence="3" id="KW-0808">Transferase</keyword>
<keyword evidence="1" id="KW-1133">Transmembrane helix</keyword>
<dbReference type="AlphaFoldDB" id="A0A255DLA7"/>
<organism evidence="3 4">
    <name type="scientific">Mycolicibacterium sphagni</name>
    <dbReference type="NCBI Taxonomy" id="1786"/>
    <lineage>
        <taxon>Bacteria</taxon>
        <taxon>Bacillati</taxon>
        <taxon>Actinomycetota</taxon>
        <taxon>Actinomycetes</taxon>
        <taxon>Mycobacteriales</taxon>
        <taxon>Mycobacteriaceae</taxon>
        <taxon>Mycolicibacterium</taxon>
    </lineage>
</organism>
<feature type="domain" description="Methyltransferase type 11" evidence="2">
    <location>
        <begin position="99"/>
        <end position="206"/>
    </location>
</feature>
<dbReference type="Pfam" id="PF08241">
    <property type="entry name" value="Methyltransf_11"/>
    <property type="match status" value="1"/>
</dbReference>
<name>A0A255DLA7_9MYCO</name>
<feature type="transmembrane region" description="Helical" evidence="1">
    <location>
        <begin position="52"/>
        <end position="72"/>
    </location>
</feature>
<dbReference type="SUPFAM" id="SSF53335">
    <property type="entry name" value="S-adenosyl-L-methionine-dependent methyltransferases"/>
    <property type="match status" value="1"/>
</dbReference>
<dbReference type="CDD" id="cd02440">
    <property type="entry name" value="AdoMet_MTases"/>
    <property type="match status" value="1"/>
</dbReference>
<feature type="transmembrane region" description="Helical" evidence="1">
    <location>
        <begin position="22"/>
        <end position="40"/>
    </location>
</feature>
<proteinExistence type="predicted"/>
<dbReference type="RefSeq" id="WP_094478438.1">
    <property type="nucleotide sequence ID" value="NZ_JACKSC010000379.1"/>
</dbReference>
<dbReference type="OrthoDB" id="9797252at2"/>
<keyword evidence="4" id="KW-1185">Reference proteome</keyword>
<keyword evidence="3" id="KW-0489">Methyltransferase</keyword>
<comment type="caution">
    <text evidence="3">The sequence shown here is derived from an EMBL/GenBank/DDBJ whole genome shotgun (WGS) entry which is preliminary data.</text>
</comment>
<sequence length="253" mass="27142">MSVLELRHHKADYGYDGDYSKVSAPAVAGITALASAGLLASAARSLRRGKRVTAAVTGGTGAAIAITAAMFIRTTRIGKFEVWAEVLDGLRLRGDETVLDLGCGRGAVLLAIAKLLPRGRAIGVDIWRADQTGNSQQSTLGNAELEGVADHVEVRTADITDLPFDDNSIDVIVSSLVVHNIPGAAARAKAISEAARVLRPGGKLVLADIFNTNHYARQLRELGWTDTRRRDLGWRMWWGPWMGTHLVTATKPV</sequence>
<accession>A0A255DLA7</accession>
<dbReference type="InterPro" id="IPR029063">
    <property type="entry name" value="SAM-dependent_MTases_sf"/>
</dbReference>